<keyword evidence="2 5" id="KW-0812">Transmembrane</keyword>
<organism evidence="7 8">
    <name type="scientific">Basidiobolus ranarum</name>
    <dbReference type="NCBI Taxonomy" id="34480"/>
    <lineage>
        <taxon>Eukaryota</taxon>
        <taxon>Fungi</taxon>
        <taxon>Fungi incertae sedis</taxon>
        <taxon>Zoopagomycota</taxon>
        <taxon>Entomophthoromycotina</taxon>
        <taxon>Basidiobolomycetes</taxon>
        <taxon>Basidiobolales</taxon>
        <taxon>Basidiobolaceae</taxon>
        <taxon>Basidiobolus</taxon>
    </lineage>
</organism>
<dbReference type="InterPro" id="IPR036640">
    <property type="entry name" value="ABC1_TM_sf"/>
</dbReference>
<dbReference type="EMBL" id="JASJQH010008129">
    <property type="protein sequence ID" value="KAK9695034.1"/>
    <property type="molecule type" value="Genomic_DNA"/>
</dbReference>
<evidence type="ECO:0000256" key="4">
    <source>
        <dbReference type="ARBA" id="ARBA00023136"/>
    </source>
</evidence>
<comment type="caution">
    <text evidence="7">The sequence shown here is derived from an EMBL/GenBank/DDBJ whole genome shotgun (WGS) entry which is preliminary data.</text>
</comment>
<evidence type="ECO:0000256" key="2">
    <source>
        <dbReference type="ARBA" id="ARBA00022692"/>
    </source>
</evidence>
<protein>
    <recommendedName>
        <fullName evidence="6">ABC transmembrane type-1 domain-containing protein</fullName>
    </recommendedName>
</protein>
<evidence type="ECO:0000256" key="5">
    <source>
        <dbReference type="SAM" id="Phobius"/>
    </source>
</evidence>
<proteinExistence type="predicted"/>
<evidence type="ECO:0000256" key="3">
    <source>
        <dbReference type="ARBA" id="ARBA00022989"/>
    </source>
</evidence>
<feature type="transmembrane region" description="Helical" evidence="5">
    <location>
        <begin position="70"/>
        <end position="90"/>
    </location>
</feature>
<feature type="transmembrane region" description="Helical" evidence="5">
    <location>
        <begin position="197"/>
        <end position="217"/>
    </location>
</feature>
<evidence type="ECO:0000313" key="8">
    <source>
        <dbReference type="Proteomes" id="UP001479436"/>
    </source>
</evidence>
<comment type="subcellular location">
    <subcellularLocation>
        <location evidence="1">Membrane</location>
        <topology evidence="1">Multi-pass membrane protein</topology>
    </subcellularLocation>
</comment>
<dbReference type="Pfam" id="PF00664">
    <property type="entry name" value="ABC_membrane"/>
    <property type="match status" value="1"/>
</dbReference>
<gene>
    <name evidence="7" type="ORF">K7432_013175</name>
</gene>
<keyword evidence="3 5" id="KW-1133">Transmembrane helix</keyword>
<dbReference type="PROSITE" id="PS50929">
    <property type="entry name" value="ABC_TM1F"/>
    <property type="match status" value="1"/>
</dbReference>
<evidence type="ECO:0000313" key="7">
    <source>
        <dbReference type="EMBL" id="KAK9695034.1"/>
    </source>
</evidence>
<dbReference type="CDD" id="cd18577">
    <property type="entry name" value="ABC_6TM_Pgp_ABCB1_D1_like"/>
    <property type="match status" value="1"/>
</dbReference>
<dbReference type="Gene3D" id="1.20.1560.10">
    <property type="entry name" value="ABC transporter type 1, transmembrane domain"/>
    <property type="match status" value="1"/>
</dbReference>
<dbReference type="SUPFAM" id="SSF90123">
    <property type="entry name" value="ABC transporter transmembrane region"/>
    <property type="match status" value="1"/>
</dbReference>
<accession>A0ABR2VS58</accession>
<feature type="transmembrane region" description="Helical" evidence="5">
    <location>
        <begin position="120"/>
        <end position="144"/>
    </location>
</feature>
<reference evidence="7 8" key="1">
    <citation type="submission" date="2023-04" db="EMBL/GenBank/DDBJ databases">
        <title>Genome of Basidiobolus ranarum AG-B5.</title>
        <authorList>
            <person name="Stajich J.E."/>
            <person name="Carter-House D."/>
            <person name="Gryganskyi A."/>
        </authorList>
    </citation>
    <scope>NUCLEOTIDE SEQUENCE [LARGE SCALE GENOMIC DNA]</scope>
    <source>
        <strain evidence="7 8">AG-B5</strain>
    </source>
</reference>
<feature type="domain" description="ABC transmembrane type-1" evidence="6">
    <location>
        <begin position="74"/>
        <end position="341"/>
    </location>
</feature>
<dbReference type="PANTHER" id="PTHR43394">
    <property type="entry name" value="ATP-DEPENDENT PERMEASE MDL1, MITOCHONDRIAL"/>
    <property type="match status" value="1"/>
</dbReference>
<dbReference type="Proteomes" id="UP001479436">
    <property type="component" value="Unassembled WGS sequence"/>
</dbReference>
<keyword evidence="8" id="KW-1185">Reference proteome</keyword>
<evidence type="ECO:0000259" key="6">
    <source>
        <dbReference type="PROSITE" id="PS50929"/>
    </source>
</evidence>
<evidence type="ECO:0000256" key="1">
    <source>
        <dbReference type="ARBA" id="ARBA00004141"/>
    </source>
</evidence>
<dbReference type="PANTHER" id="PTHR43394:SF27">
    <property type="entry name" value="ATP-DEPENDENT TRANSLOCASE ABCB1-LIKE"/>
    <property type="match status" value="1"/>
</dbReference>
<dbReference type="InterPro" id="IPR011527">
    <property type="entry name" value="ABC1_TM_dom"/>
</dbReference>
<name>A0ABR2VS58_9FUNG</name>
<sequence>MSKEEAFEDLSAHNNENLVAISVSNEKDLGVSIDDIDDDKKKDKKMKDAKKPGLKVSYFKLYRFASSWDITCIILGTICAIGCGVGQPLVAQLMGDVINGITGPVNPDTIKDQVATLREIVIKFTIIGAIILFAAYGQMCFFTLSAENQTKRIREKYLHAIMRQDIAWHDIGKKSESLNSRLNSDTQLIFDGMSDKVGMCIMSLSTFITGFVIAFLAGWKMTLVLLTAVPVMGFCGALMAKYTMASSSAGQDSYAKAGGLAEQAISSIRTVVAFNGQGREVKRFEDVLATAYKAGVKKAFVTGAGMGSFMFVMFCAYALAFWYGGRLVKEGEMESGNVLTS</sequence>
<feature type="transmembrane region" description="Helical" evidence="5">
    <location>
        <begin position="223"/>
        <end position="240"/>
    </location>
</feature>
<keyword evidence="4 5" id="KW-0472">Membrane</keyword>
<dbReference type="InterPro" id="IPR039421">
    <property type="entry name" value="Type_1_exporter"/>
</dbReference>
<feature type="transmembrane region" description="Helical" evidence="5">
    <location>
        <begin position="299"/>
        <end position="323"/>
    </location>
</feature>